<reference evidence="1 2" key="1">
    <citation type="submission" date="2019-08" db="EMBL/GenBank/DDBJ databases">
        <title>Deep-cultivation of Planctomycetes and their phenomic and genomic characterization uncovers novel biology.</title>
        <authorList>
            <person name="Wiegand S."/>
            <person name="Jogler M."/>
            <person name="Boedeker C."/>
            <person name="Pinto D."/>
            <person name="Vollmers J."/>
            <person name="Rivas-Marin E."/>
            <person name="Kohn T."/>
            <person name="Peeters S.H."/>
            <person name="Heuer A."/>
            <person name="Rast P."/>
            <person name="Oberbeckmann S."/>
            <person name="Bunk B."/>
            <person name="Jeske O."/>
            <person name="Meyerdierks A."/>
            <person name="Storesund J.E."/>
            <person name="Kallscheuer N."/>
            <person name="Luecker S."/>
            <person name="Lage O.M."/>
            <person name="Pohl T."/>
            <person name="Merkel B.J."/>
            <person name="Hornburger P."/>
            <person name="Mueller R.-W."/>
            <person name="Bruemmer F."/>
            <person name="Labrenz M."/>
            <person name="Spormann A.M."/>
            <person name="Op den Camp H."/>
            <person name="Overmann J."/>
            <person name="Amann R."/>
            <person name="Jetten M.S.M."/>
            <person name="Mascher T."/>
            <person name="Medema M.H."/>
            <person name="Devos D.P."/>
            <person name="Kaster A.-K."/>
            <person name="Ovreas L."/>
            <person name="Rohde M."/>
            <person name="Galperin M.Y."/>
            <person name="Jogler C."/>
        </authorList>
    </citation>
    <scope>NUCLEOTIDE SEQUENCE [LARGE SCALE GENOMIC DNA]</scope>
    <source>
        <strain evidence="1 2">Pr1d</strain>
    </source>
</reference>
<organism evidence="1 2">
    <name type="scientific">Bythopirellula goksoeyrii</name>
    <dbReference type="NCBI Taxonomy" id="1400387"/>
    <lineage>
        <taxon>Bacteria</taxon>
        <taxon>Pseudomonadati</taxon>
        <taxon>Planctomycetota</taxon>
        <taxon>Planctomycetia</taxon>
        <taxon>Pirellulales</taxon>
        <taxon>Lacipirellulaceae</taxon>
        <taxon>Bythopirellula</taxon>
    </lineage>
</organism>
<sequence>MSSELTSNDLDLMNVSVTCVTQFTSSFAKRYWQVSSIAAKRRLEKLERKGLLRSRSVLAATPPPIHGPLCVFKPEQEIPHTAGRVSYQARQRWKSIPVVVNRVYFATDLGRGLLGRPPIKPPRDIQATHDLGLSDVYLAYRQRWPKLTARCWLNESEYAHHRGHCVKVEDAMLCRNHQVLLMVDYAGAYRPDRVKDLMCHAQEHNVPIAIY</sequence>
<dbReference type="OrthoDB" id="280300at2"/>
<accession>A0A5B9QIB1</accession>
<protein>
    <submittedName>
        <fullName evidence="1">Uncharacterized protein</fullName>
    </submittedName>
</protein>
<keyword evidence="2" id="KW-1185">Reference proteome</keyword>
<name>A0A5B9QIB1_9BACT</name>
<evidence type="ECO:0000313" key="2">
    <source>
        <dbReference type="Proteomes" id="UP000323917"/>
    </source>
</evidence>
<gene>
    <name evidence="1" type="ORF">Pr1d_50650</name>
</gene>
<dbReference type="RefSeq" id="WP_148075909.1">
    <property type="nucleotide sequence ID" value="NZ_CP042913.1"/>
</dbReference>
<dbReference type="Proteomes" id="UP000323917">
    <property type="component" value="Chromosome"/>
</dbReference>
<dbReference type="AlphaFoldDB" id="A0A5B9QIB1"/>
<dbReference type="EMBL" id="CP042913">
    <property type="protein sequence ID" value="QEG37719.1"/>
    <property type="molecule type" value="Genomic_DNA"/>
</dbReference>
<dbReference type="KEGG" id="bgok:Pr1d_50650"/>
<proteinExistence type="predicted"/>
<evidence type="ECO:0000313" key="1">
    <source>
        <dbReference type="EMBL" id="QEG37719.1"/>
    </source>
</evidence>